<protein>
    <recommendedName>
        <fullName evidence="3">Abi-like protein</fullName>
    </recommendedName>
</protein>
<evidence type="ECO:0008006" key="3">
    <source>
        <dbReference type="Google" id="ProtNLM"/>
    </source>
</evidence>
<dbReference type="RefSeq" id="WP_269027727.1">
    <property type="nucleotide sequence ID" value="NZ_BAABDP010000022.1"/>
</dbReference>
<name>A0A9Q4NRL3_9CORY</name>
<sequence>MSALFPQRVPARRGNLASGFTAHENLWRFALKQAFPGLSPRFVENAKYAYGFTAPEEVEAAYAVGYSLDALRKLRNRVSHQEQILFVDHSARLREIYGLTHAMAPQSLGMMKRLDRVQRTLALKPQF</sequence>
<evidence type="ECO:0000313" key="1">
    <source>
        <dbReference type="EMBL" id="MCZ2220973.1"/>
    </source>
</evidence>
<comment type="caution">
    <text evidence="1">The sequence shown here is derived from an EMBL/GenBank/DDBJ whole genome shotgun (WGS) entry which is preliminary data.</text>
</comment>
<dbReference type="Proteomes" id="UP001071110">
    <property type="component" value="Unassembled WGS sequence"/>
</dbReference>
<keyword evidence="2" id="KW-1185">Reference proteome</keyword>
<dbReference type="EMBL" id="JANRML010000006">
    <property type="protein sequence ID" value="MCZ2220973.1"/>
    <property type="molecule type" value="Genomic_DNA"/>
</dbReference>
<dbReference type="AlphaFoldDB" id="A0A9Q4NRL3"/>
<accession>A0A9Q4NRL3</accession>
<evidence type="ECO:0000313" key="2">
    <source>
        <dbReference type="Proteomes" id="UP001071110"/>
    </source>
</evidence>
<gene>
    <name evidence="1" type="ORF">NUW87_06220</name>
</gene>
<proteinExistence type="predicted"/>
<reference evidence="1" key="1">
    <citation type="submission" date="2022-08" db="EMBL/GenBank/DDBJ databases">
        <title>Corynebacterium sp. nov., isolated from clinical breast specimens.</title>
        <authorList>
            <person name="Zhang T."/>
        </authorList>
    </citation>
    <scope>NUCLEOTIDE SEQUENCE</scope>
    <source>
        <strain evidence="1">CCUG 57942</strain>
    </source>
</reference>
<organism evidence="1 2">
    <name type="scientific">Corynebacterium pilbarense</name>
    <dbReference type="NCBI Taxonomy" id="1288393"/>
    <lineage>
        <taxon>Bacteria</taxon>
        <taxon>Bacillati</taxon>
        <taxon>Actinomycetota</taxon>
        <taxon>Actinomycetes</taxon>
        <taxon>Mycobacteriales</taxon>
        <taxon>Corynebacteriaceae</taxon>
        <taxon>Corynebacterium</taxon>
    </lineage>
</organism>